<feature type="transmembrane region" description="Helical" evidence="1">
    <location>
        <begin position="12"/>
        <end position="31"/>
    </location>
</feature>
<accession>A0A0W0VSR1</accession>
<name>A0A0W0VSR1_9GAMM</name>
<dbReference type="Proteomes" id="UP000054997">
    <property type="component" value="Unassembled WGS sequence"/>
</dbReference>
<keyword evidence="3" id="KW-1185">Reference proteome</keyword>
<protein>
    <submittedName>
        <fullName evidence="2">Uncharacterized protein</fullName>
    </submittedName>
</protein>
<comment type="caution">
    <text evidence="2">The sequence shown here is derived from an EMBL/GenBank/DDBJ whole genome shotgun (WGS) entry which is preliminary data.</text>
</comment>
<feature type="transmembrane region" description="Helical" evidence="1">
    <location>
        <begin position="51"/>
        <end position="69"/>
    </location>
</feature>
<evidence type="ECO:0000313" key="2">
    <source>
        <dbReference type="EMBL" id="KTD23121.1"/>
    </source>
</evidence>
<dbReference type="PATRIC" id="fig|45068.5.peg.7"/>
<organism evidence="2 3">
    <name type="scientific">Legionella londiniensis</name>
    <dbReference type="NCBI Taxonomy" id="45068"/>
    <lineage>
        <taxon>Bacteria</taxon>
        <taxon>Pseudomonadati</taxon>
        <taxon>Pseudomonadota</taxon>
        <taxon>Gammaproteobacteria</taxon>
        <taxon>Legionellales</taxon>
        <taxon>Legionellaceae</taxon>
        <taxon>Legionella</taxon>
    </lineage>
</organism>
<proteinExistence type="predicted"/>
<feature type="transmembrane region" description="Helical" evidence="1">
    <location>
        <begin position="90"/>
        <end position="106"/>
    </location>
</feature>
<evidence type="ECO:0000256" key="1">
    <source>
        <dbReference type="SAM" id="Phobius"/>
    </source>
</evidence>
<sequence>MKKNYIRSSIIVLIQTILPIIALLIITPWFINSQTFNYLQDYLKANQPWFLIWHGLFYLGLFFIWPILIKKISQHHQLTDAQIKKISQSRWYLIFTFILIDVLMLWS</sequence>
<dbReference type="AlphaFoldDB" id="A0A0W0VSR1"/>
<keyword evidence="1" id="KW-0472">Membrane</keyword>
<dbReference type="OrthoDB" id="5652823at2"/>
<dbReference type="STRING" id="45068.Llon_0006"/>
<keyword evidence="1" id="KW-1133">Transmembrane helix</keyword>
<dbReference type="EMBL" id="LNYK01000001">
    <property type="protein sequence ID" value="KTD23121.1"/>
    <property type="molecule type" value="Genomic_DNA"/>
</dbReference>
<reference evidence="2 3" key="1">
    <citation type="submission" date="2015-11" db="EMBL/GenBank/DDBJ databases">
        <title>Genomic analysis of 38 Legionella species identifies large and diverse effector repertoires.</title>
        <authorList>
            <person name="Burstein D."/>
            <person name="Amaro F."/>
            <person name="Zusman T."/>
            <person name="Lifshitz Z."/>
            <person name="Cohen O."/>
            <person name="Gilbert J.A."/>
            <person name="Pupko T."/>
            <person name="Shuman H.A."/>
            <person name="Segal G."/>
        </authorList>
    </citation>
    <scope>NUCLEOTIDE SEQUENCE [LARGE SCALE GENOMIC DNA]</scope>
    <source>
        <strain evidence="2 3">ATCC 49505</strain>
    </source>
</reference>
<evidence type="ECO:0000313" key="3">
    <source>
        <dbReference type="Proteomes" id="UP000054997"/>
    </source>
</evidence>
<keyword evidence="1" id="KW-0812">Transmembrane</keyword>
<gene>
    <name evidence="2" type="ORF">Llon_0006</name>
</gene>